<comment type="caution">
    <text evidence="1">The sequence shown here is derived from an EMBL/GenBank/DDBJ whole genome shotgun (WGS) entry which is preliminary data.</text>
</comment>
<keyword evidence="2" id="KW-1185">Reference proteome</keyword>
<organism evidence="1 2">
    <name type="scientific">Stenotrophomonas pictorum JCM 9942</name>
    <dbReference type="NCBI Taxonomy" id="1236960"/>
    <lineage>
        <taxon>Bacteria</taxon>
        <taxon>Pseudomonadati</taxon>
        <taxon>Pseudomonadota</taxon>
        <taxon>Gammaproteobacteria</taxon>
        <taxon>Lysobacterales</taxon>
        <taxon>Lysobacteraceae</taxon>
        <taxon>Stenotrophomonas</taxon>
    </lineage>
</organism>
<proteinExistence type="predicted"/>
<accession>A0A0R0A058</accession>
<sequence length="113" mass="11858">MRARFAGRCAMTDDMQRARELLAAVFNDEGREAFALGGADAPVVVTVQGALTAITAALRAAPEGLALVPVDLRTGAGYEVWEAGIRVRNMGGSVEEMWAAMLAARPQGVKDGP</sequence>
<dbReference type="EMBL" id="LLXS01000055">
    <property type="protein sequence ID" value="KRG38557.1"/>
    <property type="molecule type" value="Genomic_DNA"/>
</dbReference>
<protein>
    <submittedName>
        <fullName evidence="1">Uncharacterized protein</fullName>
    </submittedName>
</protein>
<name>A0A0R0A058_9GAMM</name>
<reference evidence="1 2" key="1">
    <citation type="submission" date="2015-10" db="EMBL/GenBank/DDBJ databases">
        <title>Genome sequencing and analysis of members of genus Stenotrophomonas.</title>
        <authorList>
            <person name="Patil P.P."/>
            <person name="Midha S."/>
            <person name="Patil P.B."/>
        </authorList>
    </citation>
    <scope>NUCLEOTIDE SEQUENCE [LARGE SCALE GENOMIC DNA]</scope>
    <source>
        <strain evidence="1 2">JCM 9942</strain>
    </source>
</reference>
<dbReference type="Proteomes" id="UP000050836">
    <property type="component" value="Unassembled WGS sequence"/>
</dbReference>
<gene>
    <name evidence="1" type="ORF">ARC78_15600</name>
</gene>
<dbReference type="AlphaFoldDB" id="A0A0R0A058"/>
<evidence type="ECO:0000313" key="1">
    <source>
        <dbReference type="EMBL" id="KRG38557.1"/>
    </source>
</evidence>
<evidence type="ECO:0000313" key="2">
    <source>
        <dbReference type="Proteomes" id="UP000050836"/>
    </source>
</evidence>